<comment type="subcellular location">
    <subcellularLocation>
        <location evidence="1">Membrane</location>
        <topology evidence="1">Single-pass membrane protein</topology>
    </subcellularLocation>
</comment>
<dbReference type="Pfam" id="PF00028">
    <property type="entry name" value="Cadherin"/>
    <property type="match status" value="1"/>
</dbReference>
<evidence type="ECO:0000256" key="5">
    <source>
        <dbReference type="ARBA" id="ARBA00022989"/>
    </source>
</evidence>
<proteinExistence type="predicted"/>
<protein>
    <submittedName>
        <fullName evidence="11">Fat-like cadherin-related tumor suppressor homolog</fullName>
    </submittedName>
</protein>
<organism evidence="10 11">
    <name type="scientific">Octopus sinensis</name>
    <name type="common">East Asian common octopus</name>
    <dbReference type="NCBI Taxonomy" id="2607531"/>
    <lineage>
        <taxon>Eukaryota</taxon>
        <taxon>Metazoa</taxon>
        <taxon>Spiralia</taxon>
        <taxon>Lophotrochozoa</taxon>
        <taxon>Mollusca</taxon>
        <taxon>Cephalopoda</taxon>
        <taxon>Coleoidea</taxon>
        <taxon>Octopodiformes</taxon>
        <taxon>Octopoda</taxon>
        <taxon>Incirrata</taxon>
        <taxon>Octopodidae</taxon>
        <taxon>Octopus</taxon>
    </lineage>
</organism>
<dbReference type="AlphaFoldDB" id="A0A6P7TZT8"/>
<dbReference type="SUPFAM" id="SSF49313">
    <property type="entry name" value="Cadherin-like"/>
    <property type="match status" value="1"/>
</dbReference>
<dbReference type="InterPro" id="IPR015919">
    <property type="entry name" value="Cadherin-like_sf"/>
</dbReference>
<dbReference type="InterPro" id="IPR020894">
    <property type="entry name" value="Cadherin_CS"/>
</dbReference>
<dbReference type="Gene3D" id="2.60.40.60">
    <property type="entry name" value="Cadherins"/>
    <property type="match status" value="1"/>
</dbReference>
<dbReference type="PROSITE" id="PS50268">
    <property type="entry name" value="CADHERIN_2"/>
    <property type="match status" value="1"/>
</dbReference>
<evidence type="ECO:0000256" key="3">
    <source>
        <dbReference type="ARBA" id="ARBA00022737"/>
    </source>
</evidence>
<dbReference type="GO" id="GO:0005509">
    <property type="term" value="F:calcium ion binding"/>
    <property type="evidence" value="ECO:0007669"/>
    <property type="project" value="UniProtKB-UniRule"/>
</dbReference>
<feature type="domain" description="Cadherin" evidence="9">
    <location>
        <begin position="295"/>
        <end position="412"/>
    </location>
</feature>
<evidence type="ECO:0000256" key="6">
    <source>
        <dbReference type="ARBA" id="ARBA00023136"/>
    </source>
</evidence>
<dbReference type="PANTHER" id="PTHR24028:SF328">
    <property type="entry name" value="CADHERIN-3"/>
    <property type="match status" value="1"/>
</dbReference>
<keyword evidence="5" id="KW-1133">Transmembrane helix</keyword>
<evidence type="ECO:0000256" key="7">
    <source>
        <dbReference type="ARBA" id="ARBA00023180"/>
    </source>
</evidence>
<keyword evidence="7" id="KW-0325">Glycoprotein</keyword>
<keyword evidence="3" id="KW-0677">Repeat</keyword>
<sequence length="422" mass="47570">MDIAITFNSSHNTPIQFYDVILKKVPGNRNKVLTIQPTDGEIAEYGRPTYPTRVYGKFSVSYDGEITPVGTYTVLNDVFDVDVSYTNSNRVGVYTIQVETIEEKKVTLKWANAVIFPVLDVRKETTLIDRLSVSGGVDVECSTNSETIVLSRVSSNEYNLILLNYSSVLSTISVNVSFVVVEDTDCTRMWHPHQKIYTITVQIMPKDYNSPQLLKIYENMPIQTDVYIGISVDWRLTDTSNFGYRSFNTSLITSKRLFNQEIEKSIDVKFFLLNNTYINQTIEIMDVNDNSPVFTNKTCSIIILRNTSPGQYLTNVFAEDADIGMNGKINYKVISVTNMNKDIGNCDSKTNYENKFKIDPNSGQLYVNQIIENAGYLLLNIQATDSGSQRLFANIRCLVHSVDLTSIFDYSFNGAVQCSISG</sequence>
<dbReference type="GO" id="GO:0007156">
    <property type="term" value="P:homophilic cell adhesion via plasma membrane adhesion molecules"/>
    <property type="evidence" value="ECO:0007669"/>
    <property type="project" value="InterPro"/>
</dbReference>
<reference evidence="11" key="1">
    <citation type="submission" date="2025-08" db="UniProtKB">
        <authorList>
            <consortium name="RefSeq"/>
        </authorList>
    </citation>
    <scope>IDENTIFICATION</scope>
</reference>
<evidence type="ECO:0000313" key="11">
    <source>
        <dbReference type="RefSeq" id="XP_029655460.1"/>
    </source>
</evidence>
<dbReference type="KEGG" id="osn:115229207"/>
<name>A0A6P7TZT8_9MOLL</name>
<dbReference type="InterPro" id="IPR002126">
    <property type="entry name" value="Cadherin-like_dom"/>
</dbReference>
<evidence type="ECO:0000313" key="10">
    <source>
        <dbReference type="Proteomes" id="UP000515154"/>
    </source>
</evidence>
<evidence type="ECO:0000256" key="2">
    <source>
        <dbReference type="ARBA" id="ARBA00022692"/>
    </source>
</evidence>
<keyword evidence="4 8" id="KW-0106">Calcium</keyword>
<evidence type="ECO:0000256" key="8">
    <source>
        <dbReference type="PROSITE-ProRule" id="PRU00043"/>
    </source>
</evidence>
<dbReference type="CDD" id="cd11304">
    <property type="entry name" value="Cadherin_repeat"/>
    <property type="match status" value="1"/>
</dbReference>
<evidence type="ECO:0000256" key="1">
    <source>
        <dbReference type="ARBA" id="ARBA00004167"/>
    </source>
</evidence>
<dbReference type="RefSeq" id="XP_029655460.1">
    <property type="nucleotide sequence ID" value="XM_029799600.1"/>
</dbReference>
<accession>A0A6P7TZT8</accession>
<gene>
    <name evidence="11" type="primary">LOC115229207</name>
</gene>
<evidence type="ECO:0000259" key="9">
    <source>
        <dbReference type="PROSITE" id="PS50268"/>
    </source>
</evidence>
<keyword evidence="10" id="KW-1185">Reference proteome</keyword>
<dbReference type="PANTHER" id="PTHR24028">
    <property type="entry name" value="CADHERIN-87A"/>
    <property type="match status" value="1"/>
</dbReference>
<dbReference type="Proteomes" id="UP000515154">
    <property type="component" value="Unplaced"/>
</dbReference>
<dbReference type="InterPro" id="IPR050174">
    <property type="entry name" value="Protocadherin/Cadherin-CA"/>
</dbReference>
<keyword evidence="6" id="KW-0472">Membrane</keyword>
<dbReference type="GO" id="GO:0005886">
    <property type="term" value="C:plasma membrane"/>
    <property type="evidence" value="ECO:0007669"/>
    <property type="project" value="InterPro"/>
</dbReference>
<dbReference type="PROSITE" id="PS00232">
    <property type="entry name" value="CADHERIN_1"/>
    <property type="match status" value="1"/>
</dbReference>
<keyword evidence="2" id="KW-0812">Transmembrane</keyword>
<evidence type="ECO:0000256" key="4">
    <source>
        <dbReference type="ARBA" id="ARBA00022837"/>
    </source>
</evidence>